<dbReference type="InterPro" id="IPR051011">
    <property type="entry name" value="Metal_resp_trans_reg"/>
</dbReference>
<sequence>MIRFEVGTEDLLHSRFAISPAFELDSLLRLLHRGGRLPVASASRLRPAFEGLRRQTELDTVLALQSGWIGADFLAPPPAGLAQTWEDDLATIRATPLALARAEIAGCLAAGPAPDSQTRALLDSPDAVSRLAEALDRAWRTLLAPDWLQLRAICERDVVHRAGVLGRAGWAAAIADLHTSVRWHDDGIELSGTGTEQQLIPLAGNGLLLVPSAFNWPRAAAYTSGEWPKTLIYPARGIAVLWEHPAAPAPGALADLIGRSRARILLTLQSPAGTTHLARTLGMTTGAVGDHLAVMRRAGLVARARDGRVVLYARTAVGDALAALAASATD</sequence>
<protein>
    <submittedName>
        <fullName evidence="5">Winged helix-turn-helix transcriptional regulator</fullName>
    </submittedName>
</protein>
<dbReference type="InterPro" id="IPR001845">
    <property type="entry name" value="HTH_ArsR_DNA-bd_dom"/>
</dbReference>
<dbReference type="PANTHER" id="PTHR43132">
    <property type="entry name" value="ARSENICAL RESISTANCE OPERON REPRESSOR ARSR-RELATED"/>
    <property type="match status" value="1"/>
</dbReference>
<comment type="caution">
    <text evidence="5">The sequence shown here is derived from an EMBL/GenBank/DDBJ whole genome shotgun (WGS) entry which is preliminary data.</text>
</comment>
<dbReference type="EMBL" id="JAAFYZ010000208">
    <property type="protein sequence ID" value="MBS2552762.1"/>
    <property type="molecule type" value="Genomic_DNA"/>
</dbReference>
<dbReference type="InterPro" id="IPR045981">
    <property type="entry name" value="DUF5937"/>
</dbReference>
<dbReference type="SUPFAM" id="SSF46785">
    <property type="entry name" value="Winged helix' DNA-binding domain"/>
    <property type="match status" value="1"/>
</dbReference>
<dbReference type="Pfam" id="PF19361">
    <property type="entry name" value="DUF5937"/>
    <property type="match status" value="1"/>
</dbReference>
<evidence type="ECO:0000313" key="6">
    <source>
        <dbReference type="Proteomes" id="UP000730482"/>
    </source>
</evidence>
<keyword evidence="6" id="KW-1185">Reference proteome</keyword>
<dbReference type="CDD" id="cd00090">
    <property type="entry name" value="HTH_ARSR"/>
    <property type="match status" value="1"/>
</dbReference>
<keyword evidence="3" id="KW-0804">Transcription</keyword>
<keyword evidence="1" id="KW-0805">Transcription regulation</keyword>
<dbReference type="Gene3D" id="1.10.10.10">
    <property type="entry name" value="Winged helix-like DNA-binding domain superfamily/Winged helix DNA-binding domain"/>
    <property type="match status" value="1"/>
</dbReference>
<dbReference type="Proteomes" id="UP000730482">
    <property type="component" value="Unassembled WGS sequence"/>
</dbReference>
<evidence type="ECO:0000256" key="3">
    <source>
        <dbReference type="ARBA" id="ARBA00023163"/>
    </source>
</evidence>
<keyword evidence="2" id="KW-0238">DNA-binding</keyword>
<dbReference type="SMART" id="SM00418">
    <property type="entry name" value="HTH_ARSR"/>
    <property type="match status" value="1"/>
</dbReference>
<dbReference type="PANTHER" id="PTHR43132:SF6">
    <property type="entry name" value="HTH-TYPE TRANSCRIPTIONAL REPRESSOR CZRA"/>
    <property type="match status" value="1"/>
</dbReference>
<dbReference type="RefSeq" id="WP_212018679.1">
    <property type="nucleotide sequence ID" value="NZ_JAAFYZ010000208.1"/>
</dbReference>
<name>A0ABS5L339_9ACTN</name>
<dbReference type="PROSITE" id="PS50987">
    <property type="entry name" value="HTH_ARSR_2"/>
    <property type="match status" value="1"/>
</dbReference>
<evidence type="ECO:0000259" key="4">
    <source>
        <dbReference type="PROSITE" id="PS50987"/>
    </source>
</evidence>
<organism evidence="5 6">
    <name type="scientific">Catenulispora pinistramenti</name>
    <dbReference type="NCBI Taxonomy" id="2705254"/>
    <lineage>
        <taxon>Bacteria</taxon>
        <taxon>Bacillati</taxon>
        <taxon>Actinomycetota</taxon>
        <taxon>Actinomycetes</taxon>
        <taxon>Catenulisporales</taxon>
        <taxon>Catenulisporaceae</taxon>
        <taxon>Catenulispora</taxon>
    </lineage>
</organism>
<feature type="domain" description="HTH arsR-type" evidence="4">
    <location>
        <begin position="241"/>
        <end position="330"/>
    </location>
</feature>
<accession>A0ABS5L339</accession>
<dbReference type="InterPro" id="IPR036388">
    <property type="entry name" value="WH-like_DNA-bd_sf"/>
</dbReference>
<proteinExistence type="predicted"/>
<dbReference type="InterPro" id="IPR036390">
    <property type="entry name" value="WH_DNA-bd_sf"/>
</dbReference>
<reference evidence="5 6" key="1">
    <citation type="submission" date="2020-02" db="EMBL/GenBank/DDBJ databases">
        <title>Acidophilic actinobacteria isolated from forest soil.</title>
        <authorList>
            <person name="Golinska P."/>
        </authorList>
    </citation>
    <scope>NUCLEOTIDE SEQUENCE [LARGE SCALE GENOMIC DNA]</scope>
    <source>
        <strain evidence="5 6">NL8</strain>
    </source>
</reference>
<gene>
    <name evidence="5" type="ORF">KGQ19_38500</name>
</gene>
<evidence type="ECO:0000256" key="1">
    <source>
        <dbReference type="ARBA" id="ARBA00023015"/>
    </source>
</evidence>
<evidence type="ECO:0000256" key="2">
    <source>
        <dbReference type="ARBA" id="ARBA00023125"/>
    </source>
</evidence>
<dbReference type="InterPro" id="IPR011991">
    <property type="entry name" value="ArsR-like_HTH"/>
</dbReference>
<evidence type="ECO:0000313" key="5">
    <source>
        <dbReference type="EMBL" id="MBS2552762.1"/>
    </source>
</evidence>